<sequence length="151" mass="18030">MSNDLTLLNLPSFEHKLKKINDKLCIWDIIRKKYIVLTPEEWVRQHFIHFLINQYQYPKSLIKLESGLSYNQLMKRTDIQVFDRTGNLFMIIECKAPYIELSQAVFAQAAQYNQVLKAQYLTIANGMFFHCCKTDWENLRLDFLQDLPMFE</sequence>
<keyword evidence="3" id="KW-1185">Reference proteome</keyword>
<protein>
    <submittedName>
        <fullName evidence="2">Type I restriction and modification enzyme subunit R-like protein</fullName>
    </submittedName>
</protein>
<feature type="domain" description="Type I restriction enzyme R protein N-terminal" evidence="1">
    <location>
        <begin position="39"/>
        <end position="148"/>
    </location>
</feature>
<dbReference type="EMBL" id="QGGO01000019">
    <property type="protein sequence ID" value="PWK22666.1"/>
    <property type="molecule type" value="Genomic_DNA"/>
</dbReference>
<accession>A0A316DY70</accession>
<dbReference type="Pfam" id="PF13588">
    <property type="entry name" value="HSDR_N_2"/>
    <property type="match status" value="1"/>
</dbReference>
<evidence type="ECO:0000259" key="1">
    <source>
        <dbReference type="Pfam" id="PF13588"/>
    </source>
</evidence>
<gene>
    <name evidence="2" type="ORF">LV89_03378</name>
</gene>
<dbReference type="InterPro" id="IPR029464">
    <property type="entry name" value="HSDR_N"/>
</dbReference>
<dbReference type="Proteomes" id="UP000245489">
    <property type="component" value="Unassembled WGS sequence"/>
</dbReference>
<proteinExistence type="predicted"/>
<evidence type="ECO:0000313" key="2">
    <source>
        <dbReference type="EMBL" id="PWK22666.1"/>
    </source>
</evidence>
<comment type="caution">
    <text evidence="2">The sequence shown here is derived from an EMBL/GenBank/DDBJ whole genome shotgun (WGS) entry which is preliminary data.</text>
</comment>
<evidence type="ECO:0000313" key="3">
    <source>
        <dbReference type="Proteomes" id="UP000245489"/>
    </source>
</evidence>
<organism evidence="2 3">
    <name type="scientific">Arcicella aurantiaca</name>
    <dbReference type="NCBI Taxonomy" id="591202"/>
    <lineage>
        <taxon>Bacteria</taxon>
        <taxon>Pseudomonadati</taxon>
        <taxon>Bacteroidota</taxon>
        <taxon>Cytophagia</taxon>
        <taxon>Cytophagales</taxon>
        <taxon>Flectobacillaceae</taxon>
        <taxon>Arcicella</taxon>
    </lineage>
</organism>
<reference evidence="2 3" key="1">
    <citation type="submission" date="2018-05" db="EMBL/GenBank/DDBJ databases">
        <title>Genomic Encyclopedia of Archaeal and Bacterial Type Strains, Phase II (KMG-II): from individual species to whole genera.</title>
        <authorList>
            <person name="Goeker M."/>
        </authorList>
    </citation>
    <scope>NUCLEOTIDE SEQUENCE [LARGE SCALE GENOMIC DNA]</scope>
    <source>
        <strain evidence="2 3">DSM 22214</strain>
    </source>
</reference>
<dbReference type="AlphaFoldDB" id="A0A316DY70"/>
<dbReference type="OrthoDB" id="9790377at2"/>
<name>A0A316DY70_9BACT</name>
<dbReference type="RefSeq" id="WP_109744075.1">
    <property type="nucleotide sequence ID" value="NZ_QGGO01000019.1"/>
</dbReference>